<evidence type="ECO:0000313" key="2">
    <source>
        <dbReference type="EMBL" id="NZA24841.1"/>
    </source>
</evidence>
<dbReference type="InterPro" id="IPR043129">
    <property type="entry name" value="ATPase_NBD"/>
</dbReference>
<sequence>MTGACFLGVDGGGTKTRFALIDEEAGLLAEARLGTTYHPHAGLDGVRDVLALGVERVLALAGAQRSDIAHAFFGLPAHGEDSRITPLLDAIPAAILGHDRYACDNDMVCGWAGSLGCTDGINIVAGTGSIGYGQRRGRSARAGGWGEAFSDEGSAYWIAMQGLNAFSRMSDGRLAKGPLHVILKDALRLGHDLDICAHVYGTQSYARGELAQLSPLVARAAQAGDPAALGIYRQAAHELALIASSLRAALAFEPHETVPLSYSGGAFSAGDLLLQPFAAALGAASPAFELRQPLHPPHYGAALYARKRARDRQRGSATGIAG</sequence>
<accession>A0A853J721</accession>
<dbReference type="Gene3D" id="3.30.420.40">
    <property type="match status" value="2"/>
</dbReference>
<name>A0A853J721_9GAMM</name>
<organism evidence="2 3">
    <name type="scientific">Luteimonas salinisoli</name>
    <dbReference type="NCBI Taxonomy" id="2752307"/>
    <lineage>
        <taxon>Bacteria</taxon>
        <taxon>Pseudomonadati</taxon>
        <taxon>Pseudomonadota</taxon>
        <taxon>Gammaproteobacteria</taxon>
        <taxon>Lysobacterales</taxon>
        <taxon>Lysobacteraceae</taxon>
        <taxon>Luteimonas</taxon>
    </lineage>
</organism>
<dbReference type="PANTHER" id="PTHR43190">
    <property type="entry name" value="N-ACETYL-D-GLUCOSAMINE KINASE"/>
    <property type="match status" value="1"/>
</dbReference>
<dbReference type="GO" id="GO:0016301">
    <property type="term" value="F:kinase activity"/>
    <property type="evidence" value="ECO:0007669"/>
    <property type="project" value="UniProtKB-KW"/>
</dbReference>
<dbReference type="PANTHER" id="PTHR43190:SF3">
    <property type="entry name" value="N-ACETYL-D-GLUCOSAMINE KINASE"/>
    <property type="match status" value="1"/>
</dbReference>
<dbReference type="RefSeq" id="WP_180676651.1">
    <property type="nucleotide sequence ID" value="NZ_JACCKA010000005.1"/>
</dbReference>
<reference evidence="2 3" key="1">
    <citation type="submission" date="2020-07" db="EMBL/GenBank/DDBJ databases">
        <title>Luteimonas sp. SJ-92.</title>
        <authorList>
            <person name="Huang X.-X."/>
            <person name="Xu L."/>
            <person name="Sun J.-Q."/>
        </authorList>
    </citation>
    <scope>NUCLEOTIDE SEQUENCE [LARGE SCALE GENOMIC DNA]</scope>
    <source>
        <strain evidence="2 3">SJ-92</strain>
    </source>
</reference>
<proteinExistence type="predicted"/>
<dbReference type="EMBL" id="JACCKA010000005">
    <property type="protein sequence ID" value="NZA24841.1"/>
    <property type="molecule type" value="Genomic_DNA"/>
</dbReference>
<evidence type="ECO:0000313" key="3">
    <source>
        <dbReference type="Proteomes" id="UP000578091"/>
    </source>
</evidence>
<dbReference type="Pfam" id="PF01869">
    <property type="entry name" value="BcrAD_BadFG"/>
    <property type="match status" value="1"/>
</dbReference>
<feature type="domain" description="ATPase BadF/BadG/BcrA/BcrD type" evidence="1">
    <location>
        <begin position="7"/>
        <end position="305"/>
    </location>
</feature>
<dbReference type="InterPro" id="IPR002731">
    <property type="entry name" value="ATPase_BadF"/>
</dbReference>
<dbReference type="InterPro" id="IPR052519">
    <property type="entry name" value="Euk-type_GlcNAc_Kinase"/>
</dbReference>
<dbReference type="CDD" id="cd24007">
    <property type="entry name" value="ASKHA_NBD_eukNAGK-like"/>
    <property type="match status" value="1"/>
</dbReference>
<comment type="caution">
    <text evidence="2">The sequence shown here is derived from an EMBL/GenBank/DDBJ whole genome shotgun (WGS) entry which is preliminary data.</text>
</comment>
<dbReference type="AlphaFoldDB" id="A0A853J721"/>
<keyword evidence="2" id="KW-0418">Kinase</keyword>
<dbReference type="Proteomes" id="UP000578091">
    <property type="component" value="Unassembled WGS sequence"/>
</dbReference>
<gene>
    <name evidence="2" type="ORF">H0E84_00430</name>
</gene>
<evidence type="ECO:0000259" key="1">
    <source>
        <dbReference type="Pfam" id="PF01869"/>
    </source>
</evidence>
<keyword evidence="3" id="KW-1185">Reference proteome</keyword>
<keyword evidence="2" id="KW-0808">Transferase</keyword>
<protein>
    <submittedName>
        <fullName evidence="2">N-acetylglucosamine kinase</fullName>
    </submittedName>
</protein>
<dbReference type="SUPFAM" id="SSF53067">
    <property type="entry name" value="Actin-like ATPase domain"/>
    <property type="match status" value="2"/>
</dbReference>